<dbReference type="InterPro" id="IPR008906">
    <property type="entry name" value="HATC_C_dom"/>
</dbReference>
<sequence length="292" mass="34235">MFEEIETRCEKSVTSNEASGLRRALEDPEFIFWLKFFRRILPHVDILYNQLQSKNKDSVQLQKDLLIFEKSVSDIRNQIDSLKNIVESEYPTSKRRRMDDNFRSVIAKEVCDIITVQIKERFSYRGHLQAADLFNKDKYSEFSKIFPVTVLNDVCAFYPMLSKSRLRTELEVIYSSEDLKEIVGTMNLLLFITENNLSETFIESSKILKIIVTTPMTTAETERTFSTLKYIKTFLRNTMLDDRLNALAMMSINRNLVHEINNFDDKLFVFANLNFKIPSKLLLKTVVYPVKE</sequence>
<accession>A0AAW1N3D0</accession>
<dbReference type="GO" id="GO:0046983">
    <property type="term" value="F:protein dimerization activity"/>
    <property type="evidence" value="ECO:0007669"/>
    <property type="project" value="InterPro"/>
</dbReference>
<dbReference type="Pfam" id="PF05699">
    <property type="entry name" value="Dimer_Tnp_hAT"/>
    <property type="match status" value="1"/>
</dbReference>
<comment type="caution">
    <text evidence="2">The sequence shown here is derived from an EMBL/GenBank/DDBJ whole genome shotgun (WGS) entry which is preliminary data.</text>
</comment>
<dbReference type="Proteomes" id="UP001458880">
    <property type="component" value="Unassembled WGS sequence"/>
</dbReference>
<keyword evidence="3" id="KW-1185">Reference proteome</keyword>
<organism evidence="2 3">
    <name type="scientific">Popillia japonica</name>
    <name type="common">Japanese beetle</name>
    <dbReference type="NCBI Taxonomy" id="7064"/>
    <lineage>
        <taxon>Eukaryota</taxon>
        <taxon>Metazoa</taxon>
        <taxon>Ecdysozoa</taxon>
        <taxon>Arthropoda</taxon>
        <taxon>Hexapoda</taxon>
        <taxon>Insecta</taxon>
        <taxon>Pterygota</taxon>
        <taxon>Neoptera</taxon>
        <taxon>Endopterygota</taxon>
        <taxon>Coleoptera</taxon>
        <taxon>Polyphaga</taxon>
        <taxon>Scarabaeiformia</taxon>
        <taxon>Scarabaeidae</taxon>
        <taxon>Rutelinae</taxon>
        <taxon>Popillia</taxon>
    </lineage>
</organism>
<dbReference type="InterPro" id="IPR052958">
    <property type="entry name" value="IFN-induced_PKR_regulator"/>
</dbReference>
<evidence type="ECO:0000259" key="1">
    <source>
        <dbReference type="Pfam" id="PF05699"/>
    </source>
</evidence>
<dbReference type="PANTHER" id="PTHR46289:SF14">
    <property type="entry name" value="DUF4371 DOMAIN-CONTAINING PROTEIN"/>
    <property type="match status" value="1"/>
</dbReference>
<name>A0AAW1N3D0_POPJA</name>
<feature type="domain" description="HAT C-terminal dimerisation" evidence="1">
    <location>
        <begin position="180"/>
        <end position="256"/>
    </location>
</feature>
<evidence type="ECO:0000313" key="2">
    <source>
        <dbReference type="EMBL" id="KAK9753078.1"/>
    </source>
</evidence>
<evidence type="ECO:0000313" key="3">
    <source>
        <dbReference type="Proteomes" id="UP001458880"/>
    </source>
</evidence>
<proteinExistence type="predicted"/>
<protein>
    <submittedName>
        <fullName evidence="2">HAT family C-terminal dimerization region</fullName>
    </submittedName>
</protein>
<reference evidence="2 3" key="1">
    <citation type="journal article" date="2024" name="BMC Genomics">
        <title>De novo assembly and annotation of Popillia japonica's genome with initial clues to its potential as an invasive pest.</title>
        <authorList>
            <person name="Cucini C."/>
            <person name="Boschi S."/>
            <person name="Funari R."/>
            <person name="Cardaioli E."/>
            <person name="Iannotti N."/>
            <person name="Marturano G."/>
            <person name="Paoli F."/>
            <person name="Bruttini M."/>
            <person name="Carapelli A."/>
            <person name="Frati F."/>
            <person name="Nardi F."/>
        </authorList>
    </citation>
    <scope>NUCLEOTIDE SEQUENCE [LARGE SCALE GENOMIC DNA]</scope>
    <source>
        <strain evidence="2">DMR45628</strain>
    </source>
</reference>
<dbReference type="PANTHER" id="PTHR46289">
    <property type="entry name" value="52 KDA REPRESSOR OF THE INHIBITOR OF THE PROTEIN KINASE-LIKE PROTEIN-RELATED"/>
    <property type="match status" value="1"/>
</dbReference>
<dbReference type="EMBL" id="JASPKY010000015">
    <property type="protein sequence ID" value="KAK9753078.1"/>
    <property type="molecule type" value="Genomic_DNA"/>
</dbReference>
<gene>
    <name evidence="2" type="ORF">QE152_g3614</name>
</gene>
<dbReference type="AlphaFoldDB" id="A0AAW1N3D0"/>